<feature type="region of interest" description="Disordered" evidence="1">
    <location>
        <begin position="67"/>
        <end position="136"/>
    </location>
</feature>
<evidence type="ECO:0000313" key="2">
    <source>
        <dbReference type="EMBL" id="BAD10412.1"/>
    </source>
</evidence>
<accession>Q6Z0Q5</accession>
<reference evidence="3" key="2">
    <citation type="journal article" date="2008" name="Nucleic Acids Res.">
        <title>The rice annotation project database (RAP-DB): 2008 update.</title>
        <authorList>
            <consortium name="The rice annotation project (RAP)"/>
        </authorList>
    </citation>
    <scope>GENOME REANNOTATION</scope>
    <source>
        <strain evidence="3">cv. Nipponbare</strain>
    </source>
</reference>
<protein>
    <submittedName>
        <fullName evidence="2">Uncharacterized protein</fullName>
    </submittedName>
</protein>
<sequence>MGEMLYPTGERWRTGAAAVVVKLAETEVKYDAAAAVLRVRLRPPSENLGPFWGRQAAGVWYRGEVPVASGGRPSSARDLGGREAAATEELSGGGGGGVIEAARQRGLNDAGRAPRRGEEAAVSLGGGGGKEFPRAA</sequence>
<name>Q6Z0Q5_ORYSJ</name>
<gene>
    <name evidence="2" type="primary">B1144B06.26</name>
</gene>
<reference evidence="3" key="1">
    <citation type="journal article" date="2005" name="Nature">
        <title>The map-based sequence of the rice genome.</title>
        <authorList>
            <consortium name="International rice genome sequencing project (IRGSP)"/>
            <person name="Matsumoto T."/>
            <person name="Wu J."/>
            <person name="Kanamori H."/>
            <person name="Katayose Y."/>
            <person name="Fujisawa M."/>
            <person name="Namiki N."/>
            <person name="Mizuno H."/>
            <person name="Yamamoto K."/>
            <person name="Antonio B.A."/>
            <person name="Baba T."/>
            <person name="Sakata K."/>
            <person name="Nagamura Y."/>
            <person name="Aoki H."/>
            <person name="Arikawa K."/>
            <person name="Arita K."/>
            <person name="Bito T."/>
            <person name="Chiden Y."/>
            <person name="Fujitsuka N."/>
            <person name="Fukunaka R."/>
            <person name="Hamada M."/>
            <person name="Harada C."/>
            <person name="Hayashi A."/>
            <person name="Hijishita S."/>
            <person name="Honda M."/>
            <person name="Hosokawa S."/>
            <person name="Ichikawa Y."/>
            <person name="Idonuma A."/>
            <person name="Iijima M."/>
            <person name="Ikeda M."/>
            <person name="Ikeno M."/>
            <person name="Ito K."/>
            <person name="Ito S."/>
            <person name="Ito T."/>
            <person name="Ito Y."/>
            <person name="Ito Y."/>
            <person name="Iwabuchi A."/>
            <person name="Kamiya K."/>
            <person name="Karasawa W."/>
            <person name="Kurita K."/>
            <person name="Katagiri S."/>
            <person name="Kikuta A."/>
            <person name="Kobayashi H."/>
            <person name="Kobayashi N."/>
            <person name="Machita K."/>
            <person name="Maehara T."/>
            <person name="Masukawa M."/>
            <person name="Mizubayashi T."/>
            <person name="Mukai Y."/>
            <person name="Nagasaki H."/>
            <person name="Nagata Y."/>
            <person name="Naito S."/>
            <person name="Nakashima M."/>
            <person name="Nakama Y."/>
            <person name="Nakamichi Y."/>
            <person name="Nakamura M."/>
            <person name="Meguro A."/>
            <person name="Negishi M."/>
            <person name="Ohta I."/>
            <person name="Ohta T."/>
            <person name="Okamoto M."/>
            <person name="Ono N."/>
            <person name="Saji S."/>
            <person name="Sakaguchi M."/>
            <person name="Sakai K."/>
            <person name="Shibata M."/>
            <person name="Shimokawa T."/>
            <person name="Song J."/>
            <person name="Takazaki Y."/>
            <person name="Terasawa K."/>
            <person name="Tsugane M."/>
            <person name="Tsuji K."/>
            <person name="Ueda S."/>
            <person name="Waki K."/>
            <person name="Yamagata H."/>
            <person name="Yamamoto M."/>
            <person name="Yamamoto S."/>
            <person name="Yamane H."/>
            <person name="Yoshiki S."/>
            <person name="Yoshihara R."/>
            <person name="Yukawa K."/>
            <person name="Zhong H."/>
            <person name="Yano M."/>
            <person name="Yuan Q."/>
            <person name="Ouyang S."/>
            <person name="Liu J."/>
            <person name="Jones K.M."/>
            <person name="Gansberger K."/>
            <person name="Moffat K."/>
            <person name="Hill J."/>
            <person name="Bera J."/>
            <person name="Fadrosh D."/>
            <person name="Jin S."/>
            <person name="Johri S."/>
            <person name="Kim M."/>
            <person name="Overton L."/>
            <person name="Reardon M."/>
            <person name="Tsitrin T."/>
            <person name="Vuong H."/>
            <person name="Weaver B."/>
            <person name="Ciecko A."/>
            <person name="Tallon L."/>
            <person name="Jackson J."/>
            <person name="Pai G."/>
            <person name="Aken S.V."/>
            <person name="Utterback T."/>
            <person name="Reidmuller S."/>
            <person name="Feldblyum T."/>
            <person name="Hsiao J."/>
            <person name="Zismann V."/>
            <person name="Iobst S."/>
            <person name="de Vazeille A.R."/>
            <person name="Buell C.R."/>
            <person name="Ying K."/>
            <person name="Li Y."/>
            <person name="Lu T."/>
            <person name="Huang Y."/>
            <person name="Zhao Q."/>
            <person name="Feng Q."/>
            <person name="Zhang L."/>
            <person name="Zhu J."/>
            <person name="Weng Q."/>
            <person name="Mu J."/>
            <person name="Lu Y."/>
            <person name="Fan D."/>
            <person name="Liu Y."/>
            <person name="Guan J."/>
            <person name="Zhang Y."/>
            <person name="Yu S."/>
            <person name="Liu X."/>
            <person name="Zhang Y."/>
            <person name="Hong G."/>
            <person name="Han B."/>
            <person name="Choisne N."/>
            <person name="Demange N."/>
            <person name="Orjeda G."/>
            <person name="Samain S."/>
            <person name="Cattolico L."/>
            <person name="Pelletier E."/>
            <person name="Couloux A."/>
            <person name="Segurens B."/>
            <person name="Wincker P."/>
            <person name="D'Hont A."/>
            <person name="Scarpelli C."/>
            <person name="Weissenbach J."/>
            <person name="Salanoubat M."/>
            <person name="Quetier F."/>
            <person name="Yu Y."/>
            <person name="Kim H.R."/>
            <person name="Rambo T."/>
            <person name="Currie J."/>
            <person name="Collura K."/>
            <person name="Luo M."/>
            <person name="Yang T."/>
            <person name="Ammiraju J.S.S."/>
            <person name="Engler F."/>
            <person name="Soderlund C."/>
            <person name="Wing R.A."/>
            <person name="Palmer L.E."/>
            <person name="de la Bastide M."/>
            <person name="Spiegel L."/>
            <person name="Nascimento L."/>
            <person name="Zutavern T."/>
            <person name="O'Shaughnessy A."/>
            <person name="Dike S."/>
            <person name="Dedhia N."/>
            <person name="Preston R."/>
            <person name="Balija V."/>
            <person name="McCombie W.R."/>
            <person name="Chow T."/>
            <person name="Chen H."/>
            <person name="Chung M."/>
            <person name="Chen C."/>
            <person name="Shaw J."/>
            <person name="Wu H."/>
            <person name="Hsiao K."/>
            <person name="Chao Y."/>
            <person name="Chu M."/>
            <person name="Cheng C."/>
            <person name="Hour A."/>
            <person name="Lee P."/>
            <person name="Lin S."/>
            <person name="Lin Y."/>
            <person name="Liou J."/>
            <person name="Liu S."/>
            <person name="Hsing Y."/>
            <person name="Raghuvanshi S."/>
            <person name="Mohanty A."/>
            <person name="Bharti A.K."/>
            <person name="Gaur A."/>
            <person name="Gupta V."/>
            <person name="Kumar D."/>
            <person name="Ravi V."/>
            <person name="Vij S."/>
            <person name="Kapur A."/>
            <person name="Khurana P."/>
            <person name="Khurana P."/>
            <person name="Khurana J.P."/>
            <person name="Tyagi A.K."/>
            <person name="Gaikwad K."/>
            <person name="Singh A."/>
            <person name="Dalal V."/>
            <person name="Srivastava S."/>
            <person name="Dixit A."/>
            <person name="Pal A.K."/>
            <person name="Ghazi I.A."/>
            <person name="Yadav M."/>
            <person name="Pandit A."/>
            <person name="Bhargava A."/>
            <person name="Sureshbabu K."/>
            <person name="Batra K."/>
            <person name="Sharma T.R."/>
            <person name="Mohapatra T."/>
            <person name="Singh N.K."/>
            <person name="Messing J."/>
            <person name="Nelson A.B."/>
            <person name="Fuks G."/>
            <person name="Kavchok S."/>
            <person name="Keizer G."/>
            <person name="Linton E."/>
            <person name="Llaca V."/>
            <person name="Song R."/>
            <person name="Tanyolac B."/>
            <person name="Young S."/>
            <person name="Ho-Il K."/>
            <person name="Hahn J.H."/>
            <person name="Sangsakoo G."/>
            <person name="Vanavichit A."/>
            <person name="de Mattos Luiz.A.T."/>
            <person name="Zimmer P.D."/>
            <person name="Malone G."/>
            <person name="Dellagostin O."/>
            <person name="de Oliveira A.C."/>
            <person name="Bevan M."/>
            <person name="Bancroft I."/>
            <person name="Minx P."/>
            <person name="Cordum H."/>
            <person name="Wilson R."/>
            <person name="Cheng Z."/>
            <person name="Jin W."/>
            <person name="Jiang J."/>
            <person name="Leong S.A."/>
            <person name="Iwama H."/>
            <person name="Gojobori T."/>
            <person name="Itoh T."/>
            <person name="Niimura Y."/>
            <person name="Fujii Y."/>
            <person name="Habara T."/>
            <person name="Sakai H."/>
            <person name="Sato Y."/>
            <person name="Wilson G."/>
            <person name="Kumar K."/>
            <person name="McCouch S."/>
            <person name="Juretic N."/>
            <person name="Hoen D."/>
            <person name="Wright S."/>
            <person name="Bruskiewich R."/>
            <person name="Bureau T."/>
            <person name="Miyao A."/>
            <person name="Hirochika H."/>
            <person name="Nishikawa T."/>
            <person name="Kadowaki K."/>
            <person name="Sugiura M."/>
            <person name="Burr B."/>
            <person name="Sasaki T."/>
        </authorList>
    </citation>
    <scope>NUCLEOTIDE SEQUENCE [LARGE SCALE GENOMIC DNA]</scope>
    <source>
        <strain evidence="3">cv. Nipponbare</strain>
    </source>
</reference>
<proteinExistence type="predicted"/>
<dbReference type="EMBL" id="AP005483">
    <property type="protein sequence ID" value="BAD10412.1"/>
    <property type="molecule type" value="Genomic_DNA"/>
</dbReference>
<evidence type="ECO:0000313" key="3">
    <source>
        <dbReference type="Proteomes" id="UP000000763"/>
    </source>
</evidence>
<evidence type="ECO:0000256" key="1">
    <source>
        <dbReference type="SAM" id="MobiDB-lite"/>
    </source>
</evidence>
<dbReference type="Proteomes" id="UP000000763">
    <property type="component" value="Chromosome 8"/>
</dbReference>
<organism evidence="2 3">
    <name type="scientific">Oryza sativa subsp. japonica</name>
    <name type="common">Rice</name>
    <dbReference type="NCBI Taxonomy" id="39947"/>
    <lineage>
        <taxon>Eukaryota</taxon>
        <taxon>Viridiplantae</taxon>
        <taxon>Streptophyta</taxon>
        <taxon>Embryophyta</taxon>
        <taxon>Tracheophyta</taxon>
        <taxon>Spermatophyta</taxon>
        <taxon>Magnoliopsida</taxon>
        <taxon>Liliopsida</taxon>
        <taxon>Poales</taxon>
        <taxon>Poaceae</taxon>
        <taxon>BOP clade</taxon>
        <taxon>Oryzoideae</taxon>
        <taxon>Oryzeae</taxon>
        <taxon>Oryzinae</taxon>
        <taxon>Oryza</taxon>
        <taxon>Oryza sativa</taxon>
    </lineage>
</organism>
<dbReference type="AlphaFoldDB" id="Q6Z0Q5"/>